<dbReference type="AlphaFoldDB" id="A0A645FNJ0"/>
<proteinExistence type="predicted"/>
<sequence>MLEKIIEGFCFEFAENDFDAVSGAQPQVGGDDVRFRTGEVGLAVLYLDIVAHFFQLIAGDGFDAACGRSH</sequence>
<reference evidence="1" key="1">
    <citation type="submission" date="2019-08" db="EMBL/GenBank/DDBJ databases">
        <authorList>
            <person name="Kucharzyk K."/>
            <person name="Murdoch R.W."/>
            <person name="Higgins S."/>
            <person name="Loffler F."/>
        </authorList>
    </citation>
    <scope>NUCLEOTIDE SEQUENCE</scope>
</reference>
<organism evidence="1">
    <name type="scientific">bioreactor metagenome</name>
    <dbReference type="NCBI Taxonomy" id="1076179"/>
    <lineage>
        <taxon>unclassified sequences</taxon>
        <taxon>metagenomes</taxon>
        <taxon>ecological metagenomes</taxon>
    </lineage>
</organism>
<name>A0A645FNJ0_9ZZZZ</name>
<gene>
    <name evidence="1" type="ORF">SDC9_162238</name>
</gene>
<evidence type="ECO:0000313" key="1">
    <source>
        <dbReference type="EMBL" id="MPN14909.1"/>
    </source>
</evidence>
<protein>
    <submittedName>
        <fullName evidence="1">Uncharacterized protein</fullName>
    </submittedName>
</protein>
<dbReference type="EMBL" id="VSSQ01061598">
    <property type="protein sequence ID" value="MPN14909.1"/>
    <property type="molecule type" value="Genomic_DNA"/>
</dbReference>
<comment type="caution">
    <text evidence="1">The sequence shown here is derived from an EMBL/GenBank/DDBJ whole genome shotgun (WGS) entry which is preliminary data.</text>
</comment>
<accession>A0A645FNJ0</accession>